<evidence type="ECO:0000256" key="6">
    <source>
        <dbReference type="ARBA" id="ARBA00023295"/>
    </source>
</evidence>
<dbReference type="SUPFAM" id="SSF51445">
    <property type="entry name" value="(Trans)glycosidases"/>
    <property type="match status" value="1"/>
</dbReference>
<feature type="chain" id="PRO_5024305479" evidence="9">
    <location>
        <begin position="42"/>
        <end position="579"/>
    </location>
</feature>
<organism evidence="13 14">
    <name type="scientific">Streptomyces acidicola</name>
    <dbReference type="NCBI Taxonomy" id="2596892"/>
    <lineage>
        <taxon>Bacteria</taxon>
        <taxon>Bacillati</taxon>
        <taxon>Actinomycetota</taxon>
        <taxon>Actinomycetes</taxon>
        <taxon>Kitasatosporales</taxon>
        <taxon>Streptomycetaceae</taxon>
        <taxon>Streptomyces</taxon>
    </lineage>
</organism>
<evidence type="ECO:0000256" key="3">
    <source>
        <dbReference type="ARBA" id="ARBA00022801"/>
    </source>
</evidence>
<evidence type="ECO:0000256" key="5">
    <source>
        <dbReference type="ARBA" id="ARBA00023277"/>
    </source>
</evidence>
<gene>
    <name evidence="13" type="ORF">FPZ41_04510</name>
</gene>
<evidence type="ECO:0000256" key="2">
    <source>
        <dbReference type="ARBA" id="ARBA00022729"/>
    </source>
</evidence>
<evidence type="ECO:0000256" key="1">
    <source>
        <dbReference type="ARBA" id="ARBA00005641"/>
    </source>
</evidence>
<dbReference type="InterPro" id="IPR017853">
    <property type="entry name" value="GH"/>
</dbReference>
<dbReference type="PANTHER" id="PTHR31297:SF41">
    <property type="entry name" value="ENDOGLUCANASE, PUTATIVE (AFU_ORTHOLOGUE AFUA_5G01830)-RELATED"/>
    <property type="match status" value="1"/>
</dbReference>
<dbReference type="InterPro" id="IPR005102">
    <property type="entry name" value="Carbo-bd_X2"/>
</dbReference>
<reference evidence="13 14" key="1">
    <citation type="submission" date="2019-09" db="EMBL/GenBank/DDBJ databases">
        <authorList>
            <person name="Duangmal K."/>
            <person name="Teo W.F.A."/>
            <person name="Lipun K."/>
        </authorList>
    </citation>
    <scope>NUCLEOTIDE SEQUENCE [LARGE SCALE GENOMIC DNA]</scope>
    <source>
        <strain evidence="13 14">K1PN6</strain>
    </source>
</reference>
<name>A0A5N8WKC9_9ACTN</name>
<feature type="domain" description="Carbohydrate binding X2" evidence="11">
    <location>
        <begin position="389"/>
        <end position="469"/>
    </location>
</feature>
<dbReference type="InterPro" id="IPR018087">
    <property type="entry name" value="Glyco_hydro_5_CS"/>
</dbReference>
<dbReference type="InterPro" id="IPR013783">
    <property type="entry name" value="Ig-like_fold"/>
</dbReference>
<proteinExistence type="inferred from homology"/>
<keyword evidence="7" id="KW-0624">Polysaccharide degradation</keyword>
<dbReference type="Pfam" id="PF18448">
    <property type="entry name" value="CBM46"/>
    <property type="match status" value="1"/>
</dbReference>
<dbReference type="RefSeq" id="WP_152859335.1">
    <property type="nucleotide sequence ID" value="NZ_VMNX01000007.1"/>
</dbReference>
<dbReference type="Proteomes" id="UP000373149">
    <property type="component" value="Unassembled WGS sequence"/>
</dbReference>
<comment type="caution">
    <text evidence="13">The sequence shown here is derived from an EMBL/GenBank/DDBJ whole genome shotgun (WGS) entry which is preliminary data.</text>
</comment>
<dbReference type="Gene3D" id="3.20.20.80">
    <property type="entry name" value="Glycosidases"/>
    <property type="match status" value="1"/>
</dbReference>
<evidence type="ECO:0000259" key="12">
    <source>
        <dbReference type="Pfam" id="PF18448"/>
    </source>
</evidence>
<evidence type="ECO:0000256" key="7">
    <source>
        <dbReference type="ARBA" id="ARBA00023326"/>
    </source>
</evidence>
<dbReference type="SUPFAM" id="SSF81296">
    <property type="entry name" value="E set domains"/>
    <property type="match status" value="1"/>
</dbReference>
<feature type="domain" description="Endoglucanase B carbohydrate binding" evidence="12">
    <location>
        <begin position="473"/>
        <end position="577"/>
    </location>
</feature>
<evidence type="ECO:0000313" key="13">
    <source>
        <dbReference type="EMBL" id="MPY47891.1"/>
    </source>
</evidence>
<dbReference type="Gene3D" id="2.60.40.10">
    <property type="entry name" value="Immunoglobulins"/>
    <property type="match status" value="1"/>
</dbReference>
<dbReference type="InterPro" id="IPR050386">
    <property type="entry name" value="Glycosyl_hydrolase_5"/>
</dbReference>
<dbReference type="PROSITE" id="PS00659">
    <property type="entry name" value="GLYCOSYL_HYDROL_F5"/>
    <property type="match status" value="1"/>
</dbReference>
<sequence length="579" mass="64318">MTRRRSSFFRRGRWLPRFVPGLTALLLAVCLLPLLPATARAADPPPPSAPAARAAVAAMQPGWNLGNTYDAIPDETSWGNPPVTRELLRKVKSEGFRSIRLPVTWGVHQGAAPDYAIAPAWMAKVRQVVDWALDEDLYVMINMHHDSWMWVNNLSADHDAVLARYTATWTQIAAEFRDKPSRLVFESINEPTFSGTSGDDQNYRLLDELNTAFHRIVRASGGGNTDRLLVLPTLYTNADQGRLDALAAHLTALRDPMVVTTVHFYGWWPFSVNIAGYTRFDATSEKDLTETFDRVYNTFVAHGIPVVIGEYALLAYDHNRPGIIERGEQRKYFEFLGNYARERQLTTMLWDAGQFLNRNTLQWRDPELFAQIKSSWTTRSGTAASDLLFMPKSGAVTSRTLTLNPNGTDFEGLRHGSRTLVHGRDYTVSGNQLTLTAAALTELAGDRTYGVNATLEAGFSRGVPWRIDVITYDTPVLSNASGTTSGGVTIPTRFRGDMPATMEARYDDGSNAGPASWTPYQQWDTAFSAYTGDSIKLTPDFANSLRDGSRVTLTFHFWSGVLVTYYVTRTGDTLTGTTA</sequence>
<evidence type="ECO:0000256" key="8">
    <source>
        <dbReference type="RuleBase" id="RU361153"/>
    </source>
</evidence>
<feature type="signal peptide" evidence="9">
    <location>
        <begin position="1"/>
        <end position="41"/>
    </location>
</feature>
<dbReference type="AlphaFoldDB" id="A0A5N8WKC9"/>
<dbReference type="GO" id="GO:0030245">
    <property type="term" value="P:cellulose catabolic process"/>
    <property type="evidence" value="ECO:0007669"/>
    <property type="project" value="UniProtKB-KW"/>
</dbReference>
<dbReference type="Pfam" id="PF03442">
    <property type="entry name" value="CBM_X2"/>
    <property type="match status" value="1"/>
</dbReference>
<dbReference type="GO" id="GO:0005576">
    <property type="term" value="C:extracellular region"/>
    <property type="evidence" value="ECO:0007669"/>
    <property type="project" value="TreeGrafter"/>
</dbReference>
<keyword evidence="3 8" id="KW-0378">Hydrolase</keyword>
<dbReference type="InterPro" id="IPR040946">
    <property type="entry name" value="CBM46"/>
</dbReference>
<dbReference type="GO" id="GO:0008422">
    <property type="term" value="F:beta-glucosidase activity"/>
    <property type="evidence" value="ECO:0007669"/>
    <property type="project" value="TreeGrafter"/>
</dbReference>
<evidence type="ECO:0000256" key="9">
    <source>
        <dbReference type="SAM" id="SignalP"/>
    </source>
</evidence>
<dbReference type="EMBL" id="VMNX01000007">
    <property type="protein sequence ID" value="MPY47891.1"/>
    <property type="molecule type" value="Genomic_DNA"/>
</dbReference>
<dbReference type="InterPro" id="IPR001547">
    <property type="entry name" value="Glyco_hydro_5"/>
</dbReference>
<protein>
    <submittedName>
        <fullName evidence="13">Cellulase family glycosylhydrolase</fullName>
    </submittedName>
</protein>
<keyword evidence="4" id="KW-0136">Cellulose degradation</keyword>
<dbReference type="PIRSF" id="PIRSF001043">
    <property type="entry name" value="Endoglucanase_B"/>
    <property type="match status" value="1"/>
</dbReference>
<evidence type="ECO:0000259" key="10">
    <source>
        <dbReference type="Pfam" id="PF00150"/>
    </source>
</evidence>
<feature type="domain" description="Glycoside hydrolase family 5" evidence="10">
    <location>
        <begin position="75"/>
        <end position="354"/>
    </location>
</feature>
<evidence type="ECO:0000259" key="11">
    <source>
        <dbReference type="Pfam" id="PF03442"/>
    </source>
</evidence>
<accession>A0A5N8WKC9</accession>
<comment type="similarity">
    <text evidence="1 8">Belongs to the glycosyl hydrolase 5 (cellulase A) family.</text>
</comment>
<keyword evidence="5" id="KW-0119">Carbohydrate metabolism</keyword>
<dbReference type="InterPro" id="IPR014756">
    <property type="entry name" value="Ig_E-set"/>
</dbReference>
<dbReference type="GO" id="GO:0009986">
    <property type="term" value="C:cell surface"/>
    <property type="evidence" value="ECO:0007669"/>
    <property type="project" value="TreeGrafter"/>
</dbReference>
<keyword evidence="14" id="KW-1185">Reference proteome</keyword>
<dbReference type="InterPro" id="IPR016282">
    <property type="entry name" value="Glyco_hydro_5_endoGlcnase_B"/>
</dbReference>
<keyword evidence="2 9" id="KW-0732">Signal</keyword>
<dbReference type="PANTHER" id="PTHR31297">
    <property type="entry name" value="GLUCAN ENDO-1,6-BETA-GLUCOSIDASE B"/>
    <property type="match status" value="1"/>
</dbReference>
<evidence type="ECO:0000313" key="14">
    <source>
        <dbReference type="Proteomes" id="UP000373149"/>
    </source>
</evidence>
<evidence type="ECO:0000256" key="4">
    <source>
        <dbReference type="ARBA" id="ARBA00023001"/>
    </source>
</evidence>
<dbReference type="Pfam" id="PF00150">
    <property type="entry name" value="Cellulase"/>
    <property type="match status" value="1"/>
</dbReference>
<keyword evidence="6 8" id="KW-0326">Glycosidase</keyword>